<gene>
    <name evidence="1" type="ORF">TNCT_735461</name>
</gene>
<evidence type="ECO:0000313" key="2">
    <source>
        <dbReference type="Proteomes" id="UP000887116"/>
    </source>
</evidence>
<dbReference type="Proteomes" id="UP000887116">
    <property type="component" value="Unassembled WGS sequence"/>
</dbReference>
<proteinExistence type="predicted"/>
<dbReference type="AlphaFoldDB" id="A0A8X6HJN4"/>
<name>A0A8X6HJN4_TRICU</name>
<protein>
    <submittedName>
        <fullName evidence="1">Uncharacterized protein</fullName>
    </submittedName>
</protein>
<organism evidence="1 2">
    <name type="scientific">Trichonephila clavata</name>
    <name type="common">Joro spider</name>
    <name type="synonym">Nephila clavata</name>
    <dbReference type="NCBI Taxonomy" id="2740835"/>
    <lineage>
        <taxon>Eukaryota</taxon>
        <taxon>Metazoa</taxon>
        <taxon>Ecdysozoa</taxon>
        <taxon>Arthropoda</taxon>
        <taxon>Chelicerata</taxon>
        <taxon>Arachnida</taxon>
        <taxon>Araneae</taxon>
        <taxon>Araneomorphae</taxon>
        <taxon>Entelegynae</taxon>
        <taxon>Araneoidea</taxon>
        <taxon>Nephilidae</taxon>
        <taxon>Trichonephila</taxon>
    </lineage>
</organism>
<comment type="caution">
    <text evidence="1">The sequence shown here is derived from an EMBL/GenBank/DDBJ whole genome shotgun (WGS) entry which is preliminary data.</text>
</comment>
<accession>A0A8X6HJN4</accession>
<keyword evidence="2" id="KW-1185">Reference proteome</keyword>
<dbReference type="EMBL" id="BMAO01038230">
    <property type="protein sequence ID" value="GFR23465.1"/>
    <property type="molecule type" value="Genomic_DNA"/>
</dbReference>
<sequence length="125" mass="14765">MYHSISERASFRDGVVKEDNNDTTYQNETHYCIEKEWFRTVNILPAWRRIPCEGVLKVMTTMGCLVGRETHNYLQKRDETRIVHSERRTSKAVKQERINTKAELSLLKKFQEKEEGVLYVPDISD</sequence>
<dbReference type="OrthoDB" id="7446079at2759"/>
<reference evidence="1" key="1">
    <citation type="submission" date="2020-07" db="EMBL/GenBank/DDBJ databases">
        <title>Multicomponent nature underlies the extraordinary mechanical properties of spider dragline silk.</title>
        <authorList>
            <person name="Kono N."/>
            <person name="Nakamura H."/>
            <person name="Mori M."/>
            <person name="Yoshida Y."/>
            <person name="Ohtoshi R."/>
            <person name="Malay A.D."/>
            <person name="Moran D.A.P."/>
            <person name="Tomita M."/>
            <person name="Numata K."/>
            <person name="Arakawa K."/>
        </authorList>
    </citation>
    <scope>NUCLEOTIDE SEQUENCE</scope>
</reference>
<evidence type="ECO:0000313" key="1">
    <source>
        <dbReference type="EMBL" id="GFR23465.1"/>
    </source>
</evidence>